<evidence type="ECO:0000256" key="1">
    <source>
        <dbReference type="ARBA" id="ARBA00004884"/>
    </source>
</evidence>
<evidence type="ECO:0000256" key="9">
    <source>
        <dbReference type="ARBA" id="ARBA00023154"/>
    </source>
</evidence>
<dbReference type="PANTHER" id="PTHR11133:SF23">
    <property type="entry name" value="SACCHAROPINE DEHYDROGENASE [NAD(+), L-LYSINE-FORMING]"/>
    <property type="match status" value="1"/>
</dbReference>
<feature type="active site" description="Proton donor" evidence="14">
    <location>
        <position position="103"/>
    </location>
</feature>
<dbReference type="InterPro" id="IPR051168">
    <property type="entry name" value="AASS"/>
</dbReference>
<dbReference type="InterPro" id="IPR007698">
    <property type="entry name" value="AlaDH/PNT_NAD(H)-bd"/>
</dbReference>
<dbReference type="GO" id="GO:0004754">
    <property type="term" value="F:saccharopine dehydrogenase (NAD+, L-lysine-forming) activity"/>
    <property type="evidence" value="ECO:0007669"/>
    <property type="project" value="UniProtKB-EC"/>
</dbReference>
<evidence type="ECO:0000256" key="4">
    <source>
        <dbReference type="ARBA" id="ARBA00012847"/>
    </source>
</evidence>
<dbReference type="AlphaFoldDB" id="A0AA39THG0"/>
<keyword evidence="10" id="KW-1015">Disulfide bond</keyword>
<evidence type="ECO:0000256" key="10">
    <source>
        <dbReference type="ARBA" id="ARBA00023157"/>
    </source>
</evidence>
<dbReference type="SMART" id="SM01003">
    <property type="entry name" value="AlaDh_PNT_N"/>
    <property type="match status" value="1"/>
</dbReference>
<evidence type="ECO:0000259" key="17">
    <source>
        <dbReference type="SMART" id="SM01002"/>
    </source>
</evidence>
<dbReference type="SUPFAM" id="SSF52283">
    <property type="entry name" value="Formate/glycerate dehydrogenase catalytic domain-like"/>
    <property type="match status" value="1"/>
</dbReference>
<sequence>MITKDIQTVIHLRAETKPLERRTCCKLHISPTSVKELVRIGYHIHVERSPERIYADREYQDAGADLVPEGSWPDAPRDHLIVGLKELPDDGSVLPHTHIHFGHCFKQQDGWAECLSRYHDGGGKLYDLEFLCDNHGRRVAAFGYWAGYAGAAIAMMAWSHQLLHPGTRLGPLSLYDSSKMLRKDVSAALNMARETIHSSNPRVIIIGGQGRCGKGAIALCQHVGLRPEEITVWSRKDTARGGPFPEISASDILINCIYLGKDRIPPFVTPASLSAPGRRLRVISDVSLDPNNPNNPLPVYSQYSSFLNPTISAPVKGDGPELTVVSIDHLPNLIPREASDEFSAALFPTMRSLEWREEDNVWKAALAVYNEMVKKLPRAEWEPKRVGES</sequence>
<dbReference type="Proteomes" id="UP001175000">
    <property type="component" value="Unassembled WGS sequence"/>
</dbReference>
<feature type="binding site" evidence="15">
    <location>
        <position position="258"/>
    </location>
    <ligand>
        <name>NAD(+)</name>
        <dbReference type="ChEBI" id="CHEBI:57540"/>
    </ligand>
</feature>
<feature type="domain" description="Alanine dehydrogenase/pyridine nucleotide transhydrogenase NAD(H)-binding" evidence="17">
    <location>
        <begin position="186"/>
        <end position="326"/>
    </location>
</feature>
<feature type="disulfide bond" evidence="16">
    <location>
        <begin position="212"/>
        <end position="256"/>
    </location>
</feature>
<feature type="binding site" evidence="15">
    <location>
        <position position="238"/>
    </location>
    <ligand>
        <name>NAD(+)</name>
        <dbReference type="ChEBI" id="CHEBI:57540"/>
    </ligand>
</feature>
<keyword evidence="7 13" id="KW-0560">Oxidoreductase</keyword>
<dbReference type="Pfam" id="PF05222">
    <property type="entry name" value="AlaDh_PNT_N"/>
    <property type="match status" value="1"/>
</dbReference>
<feature type="binding site" evidence="15">
    <location>
        <position position="137"/>
    </location>
    <ligand>
        <name>NAD(+)</name>
        <dbReference type="ChEBI" id="CHEBI:57540"/>
    </ligand>
</feature>
<accession>A0AA39THG0</accession>
<comment type="subunit">
    <text evidence="3">Monomer.</text>
</comment>
<evidence type="ECO:0000256" key="7">
    <source>
        <dbReference type="ARBA" id="ARBA00023002"/>
    </source>
</evidence>
<gene>
    <name evidence="19" type="ORF">B0T14DRAFT_540440</name>
</gene>
<feature type="active site" description="Proton acceptor" evidence="14">
    <location>
        <position position="85"/>
    </location>
</feature>
<evidence type="ECO:0000256" key="16">
    <source>
        <dbReference type="PIRSR" id="PIRSR018250-4"/>
    </source>
</evidence>
<evidence type="ECO:0000256" key="5">
    <source>
        <dbReference type="ARBA" id="ARBA00021221"/>
    </source>
</evidence>
<feature type="domain" description="Alanine dehydrogenase/pyridine nucleotide transhydrogenase N-terminal" evidence="18">
    <location>
        <begin position="11"/>
        <end position="149"/>
    </location>
</feature>
<feature type="binding site" evidence="15">
    <location>
        <position position="286"/>
    </location>
    <ligand>
        <name>NAD(+)</name>
        <dbReference type="ChEBI" id="CHEBI:57540"/>
    </ligand>
</feature>
<comment type="caution">
    <text evidence="19">The sequence shown here is derived from an EMBL/GenBank/DDBJ whole genome shotgun (WGS) entry which is preliminary data.</text>
</comment>
<feature type="binding site" evidence="15">
    <location>
        <begin position="210"/>
        <end position="211"/>
    </location>
    <ligand>
        <name>NAD(+)</name>
        <dbReference type="ChEBI" id="CHEBI:57540"/>
    </ligand>
</feature>
<dbReference type="EC" id="1.5.1.7" evidence="4 13"/>
<evidence type="ECO:0000256" key="13">
    <source>
        <dbReference type="PIRNR" id="PIRNR018250"/>
    </source>
</evidence>
<dbReference type="SUPFAM" id="SSF51735">
    <property type="entry name" value="NAD(P)-binding Rossmann-fold domains"/>
    <property type="match status" value="1"/>
</dbReference>
<dbReference type="InterPro" id="IPR007886">
    <property type="entry name" value="AlaDH/PNT_N"/>
</dbReference>
<evidence type="ECO:0000313" key="20">
    <source>
        <dbReference type="Proteomes" id="UP001175000"/>
    </source>
</evidence>
<keyword evidence="9 13" id="KW-0457">Lysine biosynthesis</keyword>
<dbReference type="InterPro" id="IPR027281">
    <property type="entry name" value="Lys1"/>
</dbReference>
<evidence type="ECO:0000256" key="11">
    <source>
        <dbReference type="ARBA" id="ARBA00033228"/>
    </source>
</evidence>
<evidence type="ECO:0000256" key="15">
    <source>
        <dbReference type="PIRSR" id="PIRSR018250-3"/>
    </source>
</evidence>
<name>A0AA39THG0_9PEZI</name>
<dbReference type="SMART" id="SM01002">
    <property type="entry name" value="AlaDh_PNT_C"/>
    <property type="match status" value="1"/>
</dbReference>
<comment type="similarity">
    <text evidence="2 13">Belongs to the AlaDH/PNT family.</text>
</comment>
<dbReference type="InterPro" id="IPR036291">
    <property type="entry name" value="NAD(P)-bd_dom_sf"/>
</dbReference>
<evidence type="ECO:0000256" key="8">
    <source>
        <dbReference type="ARBA" id="ARBA00023027"/>
    </source>
</evidence>
<dbReference type="PANTHER" id="PTHR11133">
    <property type="entry name" value="SACCHAROPINE DEHYDROGENASE"/>
    <property type="match status" value="1"/>
</dbReference>
<dbReference type="Gene3D" id="3.40.50.720">
    <property type="entry name" value="NAD(P)-binding Rossmann-like Domain"/>
    <property type="match status" value="1"/>
</dbReference>
<evidence type="ECO:0000256" key="14">
    <source>
        <dbReference type="PIRSR" id="PIRSR018250-1"/>
    </source>
</evidence>
<evidence type="ECO:0000256" key="12">
    <source>
        <dbReference type="ARBA" id="ARBA00047860"/>
    </source>
</evidence>
<reference evidence="19" key="1">
    <citation type="submission" date="2023-06" db="EMBL/GenBank/DDBJ databases">
        <title>Genome-scale phylogeny and comparative genomics of the fungal order Sordariales.</title>
        <authorList>
            <consortium name="Lawrence Berkeley National Laboratory"/>
            <person name="Hensen N."/>
            <person name="Bonometti L."/>
            <person name="Westerberg I."/>
            <person name="Brannstrom I.O."/>
            <person name="Guillou S."/>
            <person name="Cros-Aarteil S."/>
            <person name="Calhoun S."/>
            <person name="Haridas S."/>
            <person name="Kuo A."/>
            <person name="Mondo S."/>
            <person name="Pangilinan J."/>
            <person name="Riley R."/>
            <person name="Labutti K."/>
            <person name="Andreopoulos B."/>
            <person name="Lipzen A."/>
            <person name="Chen C."/>
            <person name="Yanf M."/>
            <person name="Daum C."/>
            <person name="Ng V."/>
            <person name="Clum A."/>
            <person name="Steindorff A."/>
            <person name="Ohm R."/>
            <person name="Martin F."/>
            <person name="Silar P."/>
            <person name="Natvig D."/>
            <person name="Lalanne C."/>
            <person name="Gautier V."/>
            <person name="Ament-Velasquez S.L."/>
            <person name="Kruys A."/>
            <person name="Hutchinson M.I."/>
            <person name="Powell A.J."/>
            <person name="Barry K."/>
            <person name="Miller A.N."/>
            <person name="Grigoriev I.V."/>
            <person name="Debuchy R."/>
            <person name="Gladieux P."/>
            <person name="Thoren M.H."/>
            <person name="Johannesson H."/>
        </authorList>
    </citation>
    <scope>NUCLEOTIDE SEQUENCE</scope>
    <source>
        <strain evidence="19">CBS 606.72</strain>
    </source>
</reference>
<evidence type="ECO:0000256" key="3">
    <source>
        <dbReference type="ARBA" id="ARBA00011245"/>
    </source>
</evidence>
<keyword evidence="8 13" id="KW-0520">NAD</keyword>
<dbReference type="CDD" id="cd12188">
    <property type="entry name" value="SDH"/>
    <property type="match status" value="1"/>
</dbReference>
<dbReference type="PIRSF" id="PIRSF018250">
    <property type="entry name" value="Saccharopine_DH_Lys"/>
    <property type="match status" value="1"/>
</dbReference>
<keyword evidence="20" id="KW-1185">Reference proteome</keyword>
<evidence type="ECO:0000259" key="18">
    <source>
        <dbReference type="SMART" id="SM01003"/>
    </source>
</evidence>
<proteinExistence type="inferred from homology"/>
<keyword evidence="6 13" id="KW-0028">Amino-acid biosynthesis</keyword>
<evidence type="ECO:0000256" key="2">
    <source>
        <dbReference type="ARBA" id="ARBA00005689"/>
    </source>
</evidence>
<dbReference type="GO" id="GO:0005737">
    <property type="term" value="C:cytoplasm"/>
    <property type="evidence" value="ECO:0007669"/>
    <property type="project" value="TreeGrafter"/>
</dbReference>
<organism evidence="19 20">
    <name type="scientific">Immersiella caudata</name>
    <dbReference type="NCBI Taxonomy" id="314043"/>
    <lineage>
        <taxon>Eukaryota</taxon>
        <taxon>Fungi</taxon>
        <taxon>Dikarya</taxon>
        <taxon>Ascomycota</taxon>
        <taxon>Pezizomycotina</taxon>
        <taxon>Sordariomycetes</taxon>
        <taxon>Sordariomycetidae</taxon>
        <taxon>Sordariales</taxon>
        <taxon>Lasiosphaeriaceae</taxon>
        <taxon>Immersiella</taxon>
    </lineage>
</organism>
<dbReference type="GO" id="GO:0019878">
    <property type="term" value="P:lysine biosynthetic process via aminoadipic acid"/>
    <property type="evidence" value="ECO:0007669"/>
    <property type="project" value="TreeGrafter"/>
</dbReference>
<dbReference type="FunFam" id="3.40.50.720:FF:000217">
    <property type="entry name" value="Saccharopine dehydrogenase [NAD(+), L-lysine-forming]"/>
    <property type="match status" value="1"/>
</dbReference>
<feature type="binding site" evidence="15">
    <location>
        <begin position="327"/>
        <end position="330"/>
    </location>
    <ligand>
        <name>NAD(+)</name>
        <dbReference type="ChEBI" id="CHEBI:57540"/>
    </ligand>
</feature>
<comment type="pathway">
    <text evidence="1 13">Amino-acid biosynthesis; L-lysine biosynthesis via AAA pathway; L-lysine from L-alpha-aminoadipate (fungal route): step 3/3.</text>
</comment>
<protein>
    <recommendedName>
        <fullName evidence="5 13">Saccharopine dehydrogenase [NAD(+), L-lysine-forming]</fullName>
        <shortName evidence="13">SDH</shortName>
        <ecNumber evidence="4 13">1.5.1.7</ecNumber>
    </recommendedName>
    <alternativeName>
        <fullName evidence="11 13">Lysine--2-oxoglutarate reductase</fullName>
    </alternativeName>
</protein>
<comment type="catalytic activity">
    <reaction evidence="12 13">
        <text>L-saccharopine + NAD(+) + H2O = L-lysine + 2-oxoglutarate + NADH + H(+)</text>
        <dbReference type="Rhea" id="RHEA:12440"/>
        <dbReference type="ChEBI" id="CHEBI:15377"/>
        <dbReference type="ChEBI" id="CHEBI:15378"/>
        <dbReference type="ChEBI" id="CHEBI:16810"/>
        <dbReference type="ChEBI" id="CHEBI:32551"/>
        <dbReference type="ChEBI" id="CHEBI:57540"/>
        <dbReference type="ChEBI" id="CHEBI:57945"/>
        <dbReference type="ChEBI" id="CHEBI:57951"/>
        <dbReference type="EC" id="1.5.1.7"/>
    </reaction>
</comment>
<evidence type="ECO:0000256" key="6">
    <source>
        <dbReference type="ARBA" id="ARBA00022605"/>
    </source>
</evidence>
<dbReference type="EMBL" id="JAULSU010000007">
    <property type="protein sequence ID" value="KAK0611272.1"/>
    <property type="molecule type" value="Genomic_DNA"/>
</dbReference>
<evidence type="ECO:0000313" key="19">
    <source>
        <dbReference type="EMBL" id="KAK0611272.1"/>
    </source>
</evidence>